<keyword evidence="2" id="KW-1185">Reference proteome</keyword>
<sequence>MLAGLEAMRRIKKGQTFQNEKSVPKKHTLIFLIHIFFTPEPLHNQSIMKKIRFVLKQFRLIMKTHITQLPYPTDALVLQKQFPVRDALLHKSHVVQDEVHHSYQ</sequence>
<accession>A0ABM8Y8W3</accession>
<dbReference type="EMBL" id="CAKJTI010000004">
    <property type="protein sequence ID" value="CAG9612198.1"/>
    <property type="molecule type" value="Genomic_DNA"/>
</dbReference>
<evidence type="ECO:0000313" key="1">
    <source>
        <dbReference type="EMBL" id="CAG9612198.1"/>
    </source>
</evidence>
<reference evidence="1 2" key="1">
    <citation type="submission" date="2021-10" db="EMBL/GenBank/DDBJ databases">
        <authorList>
            <person name="Criscuolo A."/>
        </authorList>
    </citation>
    <scope>NUCLEOTIDE SEQUENCE [LARGE SCALE GENOMIC DNA]</scope>
    <source>
        <strain evidence="2">CIP 111899</strain>
    </source>
</reference>
<name>A0ABM8Y8W3_9BACI</name>
<organism evidence="1 2">
    <name type="scientific">Bacillus rhizoplanae</name>
    <dbReference type="NCBI Taxonomy" id="2880966"/>
    <lineage>
        <taxon>Bacteria</taxon>
        <taxon>Bacillati</taxon>
        <taxon>Bacillota</taxon>
        <taxon>Bacilli</taxon>
        <taxon>Bacillales</taxon>
        <taxon>Bacillaceae</taxon>
        <taxon>Bacillus</taxon>
    </lineage>
</organism>
<comment type="caution">
    <text evidence="1">The sequence shown here is derived from an EMBL/GenBank/DDBJ whole genome shotgun (WGS) entry which is preliminary data.</text>
</comment>
<dbReference type="Proteomes" id="UP000789423">
    <property type="component" value="Unassembled WGS sequence"/>
</dbReference>
<evidence type="ECO:0000313" key="2">
    <source>
        <dbReference type="Proteomes" id="UP000789423"/>
    </source>
</evidence>
<proteinExistence type="predicted"/>
<gene>
    <name evidence="1" type="ORF">BACCIP111899_01370</name>
</gene>
<protein>
    <submittedName>
        <fullName evidence="1">Uncharacterized protein</fullName>
    </submittedName>
</protein>